<dbReference type="GO" id="GO:0000160">
    <property type="term" value="P:phosphorelay signal transduction system"/>
    <property type="evidence" value="ECO:0007669"/>
    <property type="project" value="UniProtKB-KW"/>
</dbReference>
<dbReference type="InterPro" id="IPR025662">
    <property type="entry name" value="Sigma_54_int_dom_ATP-bd_1"/>
</dbReference>
<dbReference type="InterPro" id="IPR002197">
    <property type="entry name" value="HTH_Fis"/>
</dbReference>
<dbReference type="SUPFAM" id="SSF52172">
    <property type="entry name" value="CheY-like"/>
    <property type="match status" value="1"/>
</dbReference>
<dbReference type="PROSITE" id="PS50110">
    <property type="entry name" value="RESPONSE_REGULATORY"/>
    <property type="match status" value="1"/>
</dbReference>
<dbReference type="GO" id="GO:0005524">
    <property type="term" value="F:ATP binding"/>
    <property type="evidence" value="ECO:0007669"/>
    <property type="project" value="UniProtKB-KW"/>
</dbReference>
<dbReference type="Gene3D" id="3.40.50.2300">
    <property type="match status" value="1"/>
</dbReference>
<dbReference type="AlphaFoldDB" id="A0A395JJ79"/>
<evidence type="ECO:0000259" key="8">
    <source>
        <dbReference type="PROSITE" id="PS50045"/>
    </source>
</evidence>
<dbReference type="RefSeq" id="WP_113955422.1">
    <property type="nucleotide sequence ID" value="NZ_QNRT01000005.1"/>
</dbReference>
<dbReference type="GO" id="GO:0006355">
    <property type="term" value="P:regulation of DNA-templated transcription"/>
    <property type="evidence" value="ECO:0007669"/>
    <property type="project" value="InterPro"/>
</dbReference>
<dbReference type="InterPro" id="IPR058031">
    <property type="entry name" value="AAA_lid_NorR"/>
</dbReference>
<dbReference type="Gene3D" id="3.40.50.300">
    <property type="entry name" value="P-loop containing nucleotide triphosphate hydrolases"/>
    <property type="match status" value="1"/>
</dbReference>
<dbReference type="PANTHER" id="PTHR32071">
    <property type="entry name" value="TRANSCRIPTIONAL REGULATORY PROTEIN"/>
    <property type="match status" value="1"/>
</dbReference>
<accession>A0A395JJ79</accession>
<dbReference type="OrthoDB" id="9804019at2"/>
<dbReference type="InterPro" id="IPR027417">
    <property type="entry name" value="P-loop_NTPase"/>
</dbReference>
<evidence type="ECO:0000313" key="10">
    <source>
        <dbReference type="EMBL" id="RBP48828.1"/>
    </source>
</evidence>
<dbReference type="Pfam" id="PF00072">
    <property type="entry name" value="Response_reg"/>
    <property type="match status" value="1"/>
</dbReference>
<dbReference type="CDD" id="cd00009">
    <property type="entry name" value="AAA"/>
    <property type="match status" value="1"/>
</dbReference>
<dbReference type="FunFam" id="3.40.50.2300:FF:000018">
    <property type="entry name" value="DNA-binding transcriptional regulator NtrC"/>
    <property type="match status" value="1"/>
</dbReference>
<evidence type="ECO:0000256" key="6">
    <source>
        <dbReference type="ARBA" id="ARBA00023163"/>
    </source>
</evidence>
<dbReference type="PROSITE" id="PS50045">
    <property type="entry name" value="SIGMA54_INTERACT_4"/>
    <property type="match status" value="1"/>
</dbReference>
<dbReference type="InterPro" id="IPR011006">
    <property type="entry name" value="CheY-like_superfamily"/>
</dbReference>
<evidence type="ECO:0000256" key="1">
    <source>
        <dbReference type="ARBA" id="ARBA00022553"/>
    </source>
</evidence>
<keyword evidence="2" id="KW-0547">Nucleotide-binding</keyword>
<evidence type="ECO:0000313" key="11">
    <source>
        <dbReference type="Proteomes" id="UP000253083"/>
    </source>
</evidence>
<comment type="caution">
    <text evidence="10">The sequence shown here is derived from an EMBL/GenBank/DDBJ whole genome shotgun (WGS) entry which is preliminary data.</text>
</comment>
<keyword evidence="5" id="KW-0805">Transcription regulation</keyword>
<organism evidence="10 11">
    <name type="scientific">Arenicella xantha</name>
    <dbReference type="NCBI Taxonomy" id="644221"/>
    <lineage>
        <taxon>Bacteria</taxon>
        <taxon>Pseudomonadati</taxon>
        <taxon>Pseudomonadota</taxon>
        <taxon>Gammaproteobacteria</taxon>
        <taxon>Arenicellales</taxon>
        <taxon>Arenicellaceae</taxon>
        <taxon>Arenicella</taxon>
    </lineage>
</organism>
<dbReference type="PROSITE" id="PS00675">
    <property type="entry name" value="SIGMA54_INTERACT_1"/>
    <property type="match status" value="1"/>
</dbReference>
<dbReference type="Pfam" id="PF02954">
    <property type="entry name" value="HTH_8"/>
    <property type="match status" value="1"/>
</dbReference>
<dbReference type="InterPro" id="IPR025944">
    <property type="entry name" value="Sigma_54_int_dom_CS"/>
</dbReference>
<evidence type="ECO:0000256" key="4">
    <source>
        <dbReference type="ARBA" id="ARBA00023012"/>
    </source>
</evidence>
<evidence type="ECO:0000256" key="2">
    <source>
        <dbReference type="ARBA" id="ARBA00022741"/>
    </source>
</evidence>
<dbReference type="GO" id="GO:0043565">
    <property type="term" value="F:sequence-specific DNA binding"/>
    <property type="evidence" value="ECO:0007669"/>
    <property type="project" value="InterPro"/>
</dbReference>
<dbReference type="SUPFAM" id="SSF52540">
    <property type="entry name" value="P-loop containing nucleoside triphosphate hydrolases"/>
    <property type="match status" value="1"/>
</dbReference>
<dbReference type="Pfam" id="PF25601">
    <property type="entry name" value="AAA_lid_14"/>
    <property type="match status" value="1"/>
</dbReference>
<name>A0A395JJ79_9GAMM</name>
<gene>
    <name evidence="10" type="ORF">DFR28_105167</name>
</gene>
<dbReference type="SUPFAM" id="SSF46689">
    <property type="entry name" value="Homeodomain-like"/>
    <property type="match status" value="1"/>
</dbReference>
<dbReference type="InterPro" id="IPR001789">
    <property type="entry name" value="Sig_transdc_resp-reg_receiver"/>
</dbReference>
<keyword evidence="11" id="KW-1185">Reference proteome</keyword>
<keyword evidence="3" id="KW-0067">ATP-binding</keyword>
<dbReference type="SMART" id="SM00448">
    <property type="entry name" value="REC"/>
    <property type="match status" value="1"/>
</dbReference>
<evidence type="ECO:0000256" key="3">
    <source>
        <dbReference type="ARBA" id="ARBA00022840"/>
    </source>
</evidence>
<sequence length="458" mass="51162">MSNSKPHILVVDDEPDIRNILQDILQDEGYTVSLAENAEQARKQFRDNQPNLVLLDIWMPKEDGISVLKHWVEHKQLGNTPVVMISGHGTVENAVEAVKLGAYDFLEKPLSTGKLLLSVERGLENASLREENRQLKSRLQYDSPIISNSDASRELMRHVQLLGPTDSWVFITGESGVGKRLVARKVHENSPRADAQFVELNLAAMPSEGVAQALFGSEADGKVVIGRFEEAKGGTLFINEVLGLTLDTQNKLLSALQERQFLRLGGSEYIELDVRVIVTTSGNPQKAVNQGTFSEDLYYRLNVIPIQVPSLRHRRKDLPELIELFIEDTTVKNQLPRPAFNDDAMQALIDYSWPGNVRQLQNVLQRLLILNTEKTIMIADVTDALGGDGGMQQKATVLPDYFDGDMRQAKEAFEKAYLNYHLGTVDGNVSALAKKVGLERTHLYRKLKSLDISARDAK</sequence>
<feature type="domain" description="Response regulatory" evidence="9">
    <location>
        <begin position="7"/>
        <end position="123"/>
    </location>
</feature>
<dbReference type="PROSITE" id="PS00688">
    <property type="entry name" value="SIGMA54_INTERACT_3"/>
    <property type="match status" value="1"/>
</dbReference>
<keyword evidence="6" id="KW-0804">Transcription</keyword>
<keyword evidence="1 7" id="KW-0597">Phosphoprotein</keyword>
<proteinExistence type="predicted"/>
<dbReference type="InterPro" id="IPR009057">
    <property type="entry name" value="Homeodomain-like_sf"/>
</dbReference>
<feature type="domain" description="Sigma-54 factor interaction" evidence="8">
    <location>
        <begin position="145"/>
        <end position="369"/>
    </location>
</feature>
<dbReference type="EMBL" id="QNRT01000005">
    <property type="protein sequence ID" value="RBP48828.1"/>
    <property type="molecule type" value="Genomic_DNA"/>
</dbReference>
<evidence type="ECO:0000259" key="9">
    <source>
        <dbReference type="PROSITE" id="PS50110"/>
    </source>
</evidence>
<dbReference type="Proteomes" id="UP000253083">
    <property type="component" value="Unassembled WGS sequence"/>
</dbReference>
<dbReference type="Gene3D" id="1.10.8.60">
    <property type="match status" value="1"/>
</dbReference>
<dbReference type="InterPro" id="IPR002078">
    <property type="entry name" value="Sigma_54_int"/>
</dbReference>
<dbReference type="PANTHER" id="PTHR32071:SF17">
    <property type="entry name" value="TRANSCRIPTIONAL REGULATOR (NTRC FAMILY)"/>
    <property type="match status" value="1"/>
</dbReference>
<feature type="modified residue" description="4-aspartylphosphate" evidence="7">
    <location>
        <position position="56"/>
    </location>
</feature>
<evidence type="ECO:0000256" key="5">
    <source>
        <dbReference type="ARBA" id="ARBA00023015"/>
    </source>
</evidence>
<dbReference type="Gene3D" id="1.10.10.60">
    <property type="entry name" value="Homeodomain-like"/>
    <property type="match status" value="1"/>
</dbReference>
<dbReference type="CDD" id="cd17550">
    <property type="entry name" value="REC_NtrX-like"/>
    <property type="match status" value="1"/>
</dbReference>
<evidence type="ECO:0000256" key="7">
    <source>
        <dbReference type="PROSITE-ProRule" id="PRU00169"/>
    </source>
</evidence>
<reference evidence="10 11" key="1">
    <citation type="submission" date="2018-06" db="EMBL/GenBank/DDBJ databases">
        <title>Genomic Encyclopedia of Type Strains, Phase IV (KMG-IV): sequencing the most valuable type-strain genomes for metagenomic binning, comparative biology and taxonomic classification.</title>
        <authorList>
            <person name="Goeker M."/>
        </authorList>
    </citation>
    <scope>NUCLEOTIDE SEQUENCE [LARGE SCALE GENOMIC DNA]</scope>
    <source>
        <strain evidence="10 11">DSM 24032</strain>
    </source>
</reference>
<dbReference type="Pfam" id="PF00158">
    <property type="entry name" value="Sigma54_activat"/>
    <property type="match status" value="1"/>
</dbReference>
<dbReference type="InParanoid" id="A0A395JJ79"/>
<keyword evidence="4" id="KW-0902">Two-component regulatory system</keyword>
<protein>
    <submittedName>
        <fullName evidence="10">DNA-binding NtrC family response regulator</fullName>
    </submittedName>
</protein>
<keyword evidence="10" id="KW-0238">DNA-binding</keyword>